<sequence length="1082" mass="120505">MSSYLNNLLTNTTSRYNNLRRQILSDEADGDTEDDSHLSRVLRAYYTEKGRPFPQWLPPDPKAPQPATPTQFASSSSLRQQGQAPPMGRGGGGLSDLWDTPAPQQQAQEPLSLRRGAGGRPLQGRPMGNSMTPEPQVQGRPLPSQRAGSYQSSVGGRPQAESSSPPPSAGGGTSAQERLKARLWGRSQSPAQRGPASDSGSANPSSPRSPYDQGGRPPYPEERSNSYGSNGSAGGRQQGYSGMSANSPWTGNADPYAPQNGGYGGNAPPRGPPQGGRMAWPRMASQAEAPPSPTASFYDMSDDEEGEYNTIRHTSSGKGVKLLYTKSKVYVHPSPSSKDNIPGFIALIQQKSTRSPNDARPTSSSSARSVSASSLLLCWIPESSLGDAYDTYVKVDLSDSSSPPKQSYLVPPPPTPSTHSVTPGYAFALPVSEIYSVLIRPPSIGWWFGSVVVNTRAGDSFPALFFHDSECQSTIMQRKKLAKESFDPFGDGGGMFWGGDEVLRWLKRYVTVERSGADPSIYLIDPSEEDKKSFGKDVAPRKSTEGQAGASSSQQGGQRDGAMDPVTKALKEARWNFLEKLSQVTTFTRRTAQAVADNPKIPPQVRRLIQNPEVQTLQEEFDSARLYLARWAMGIAEQSERERNQRIWTAKDVLAMEESDVGDFEILDMDKMTMADRRKPVTLEEWTGFFDSKGRLQLMPDEVKDRIFHGGLDPDNGVRKEAWLFLLGVYQWESSEEERRAHINSLRDEYIRLKGAWWERMAEGQHTLEEEEWWREQKNRIEKDVHRTDRTIPIFAGEDIPHPDPDSPFADVGTNVHLEQMKDMLLTYNEYNKGLGYVQGMSDLLAPIYAVMQDDAVAFWSFVGFMDRMSGMRKQLMTLDHLVQLMDPKLYLHLQSAESTNFFFFFRMLLVWYKREFEWADVLRLWESLWTDYLSSNFHIFIALAILEKHREIIMAHLKHFDEVLKYVNELSGTMDLESTLVRAESLFKRFQRTVETIDKKGNFPSAPQARQRKPATGVTGSSGSSSSTNQATSSGTDKGKQAVGDEQETRVISPELRALLSRKVEKLDKDKMSEQGSGVGK</sequence>
<accession>M2SQF5</accession>
<feature type="compositionally biased region" description="Polar residues" evidence="4">
    <location>
        <begin position="198"/>
        <end position="208"/>
    </location>
</feature>
<dbReference type="OrthoDB" id="10264062at2759"/>
<dbReference type="HOGENOM" id="CLU_004457_0_0_1"/>
<evidence type="ECO:0000256" key="4">
    <source>
        <dbReference type="SAM" id="MobiDB-lite"/>
    </source>
</evidence>
<dbReference type="FunFam" id="1.10.8.270:FF:000032">
    <property type="entry name" value="GTPase activating protein (Gyp7)"/>
    <property type="match status" value="1"/>
</dbReference>
<dbReference type="GO" id="GO:0005737">
    <property type="term" value="C:cytoplasm"/>
    <property type="evidence" value="ECO:0007669"/>
    <property type="project" value="UniProtKB-ARBA"/>
</dbReference>
<dbReference type="Gene3D" id="1.10.8.270">
    <property type="entry name" value="putative rabgap domain of human tbc1 domain family member 14 like domains"/>
    <property type="match status" value="1"/>
</dbReference>
<dbReference type="Pfam" id="PF00566">
    <property type="entry name" value="RabGAP-TBC"/>
    <property type="match status" value="1"/>
</dbReference>
<dbReference type="OMA" id="WWREQRG"/>
<dbReference type="STRING" id="701091.M2SQF5"/>
<evidence type="ECO:0000256" key="3">
    <source>
        <dbReference type="ARBA" id="ARBA00082648"/>
    </source>
</evidence>
<organism evidence="6 7">
    <name type="scientific">Cochliobolus heterostrophus (strain C5 / ATCC 48332 / race O)</name>
    <name type="common">Southern corn leaf blight fungus</name>
    <name type="synonym">Bipolaris maydis</name>
    <dbReference type="NCBI Taxonomy" id="701091"/>
    <lineage>
        <taxon>Eukaryota</taxon>
        <taxon>Fungi</taxon>
        <taxon>Dikarya</taxon>
        <taxon>Ascomycota</taxon>
        <taxon>Pezizomycotina</taxon>
        <taxon>Dothideomycetes</taxon>
        <taxon>Pleosporomycetidae</taxon>
        <taxon>Pleosporales</taxon>
        <taxon>Pleosporineae</taxon>
        <taxon>Pleosporaceae</taxon>
        <taxon>Bipolaris</taxon>
    </lineage>
</organism>
<feature type="region of interest" description="Disordered" evidence="4">
    <location>
        <begin position="50"/>
        <end position="313"/>
    </location>
</feature>
<evidence type="ECO:0000256" key="1">
    <source>
        <dbReference type="ARBA" id="ARBA00022468"/>
    </source>
</evidence>
<dbReference type="PANTHER" id="PTHR22957:SF502">
    <property type="entry name" value="SMALL G PROTEIN SIGNALING MODULATOR 2-RELATED"/>
    <property type="match status" value="1"/>
</dbReference>
<dbReference type="SUPFAM" id="SSF47923">
    <property type="entry name" value="Ypt/Rab-GAP domain of gyp1p"/>
    <property type="match status" value="2"/>
</dbReference>
<feature type="compositionally biased region" description="Basic and acidic residues" evidence="4">
    <location>
        <begin position="531"/>
        <end position="544"/>
    </location>
</feature>
<feature type="region of interest" description="Disordered" evidence="4">
    <location>
        <begin position="1001"/>
        <end position="1082"/>
    </location>
</feature>
<dbReference type="FunFam" id="1.10.472.80:FF:000005">
    <property type="entry name" value="TBC1 domain family member 15"/>
    <property type="match status" value="1"/>
</dbReference>
<proteinExistence type="predicted"/>
<evidence type="ECO:0000313" key="6">
    <source>
        <dbReference type="EMBL" id="EMD87540.1"/>
    </source>
</evidence>
<dbReference type="InterPro" id="IPR035969">
    <property type="entry name" value="Rab-GAP_TBC_sf"/>
</dbReference>
<dbReference type="Gene3D" id="1.10.472.80">
    <property type="entry name" value="Ypt/Rab-GAP domain of gyp1p, domain 3"/>
    <property type="match status" value="1"/>
</dbReference>
<feature type="compositionally biased region" description="Polar residues" evidence="4">
    <location>
        <begin position="238"/>
        <end position="250"/>
    </location>
</feature>
<dbReference type="InterPro" id="IPR028095">
    <property type="entry name" value="Mso1_N_dom"/>
</dbReference>
<feature type="compositionally biased region" description="Pro residues" evidence="4">
    <location>
        <begin position="55"/>
        <end position="67"/>
    </location>
</feature>
<name>M2SQF5_COCH5</name>
<keyword evidence="1" id="KW-0343">GTPase activation</keyword>
<reference evidence="6 7" key="1">
    <citation type="journal article" date="2012" name="PLoS Pathog.">
        <title>Diverse lifestyles and strategies of plant pathogenesis encoded in the genomes of eighteen Dothideomycetes fungi.</title>
        <authorList>
            <person name="Ohm R.A."/>
            <person name="Feau N."/>
            <person name="Henrissat B."/>
            <person name="Schoch C.L."/>
            <person name="Horwitz B.A."/>
            <person name="Barry K.W."/>
            <person name="Condon B.J."/>
            <person name="Copeland A.C."/>
            <person name="Dhillon B."/>
            <person name="Glaser F."/>
            <person name="Hesse C.N."/>
            <person name="Kosti I."/>
            <person name="LaButti K."/>
            <person name="Lindquist E.A."/>
            <person name="Lucas S."/>
            <person name="Salamov A.A."/>
            <person name="Bradshaw R.E."/>
            <person name="Ciuffetti L."/>
            <person name="Hamelin R.C."/>
            <person name="Kema G.H.J."/>
            <person name="Lawrence C."/>
            <person name="Scott J.A."/>
            <person name="Spatafora J.W."/>
            <person name="Turgeon B.G."/>
            <person name="de Wit P.J.G.M."/>
            <person name="Zhong S."/>
            <person name="Goodwin S.B."/>
            <person name="Grigoriev I.V."/>
        </authorList>
    </citation>
    <scope>NUCLEOTIDE SEQUENCE [LARGE SCALE GENOMIC DNA]</scope>
    <source>
        <strain evidence="7">C5 / ATCC 48332 / race O</strain>
    </source>
</reference>
<feature type="compositionally biased region" description="Low complexity" evidence="4">
    <location>
        <begin position="68"/>
        <end position="87"/>
    </location>
</feature>
<dbReference type="EMBL" id="KB445582">
    <property type="protein sequence ID" value="EMD87540.1"/>
    <property type="molecule type" value="Genomic_DNA"/>
</dbReference>
<feature type="compositionally biased region" description="Basic and acidic residues" evidence="4">
    <location>
        <begin position="1063"/>
        <end position="1074"/>
    </location>
</feature>
<evidence type="ECO:0000313" key="7">
    <source>
        <dbReference type="Proteomes" id="UP000016936"/>
    </source>
</evidence>
<dbReference type="GO" id="GO:0005096">
    <property type="term" value="F:GTPase activator activity"/>
    <property type="evidence" value="ECO:0007669"/>
    <property type="project" value="UniProtKB-KW"/>
</dbReference>
<keyword evidence="7" id="KW-1185">Reference proteome</keyword>
<dbReference type="PROSITE" id="PS50086">
    <property type="entry name" value="TBC_RABGAP"/>
    <property type="match status" value="1"/>
</dbReference>
<protein>
    <recommendedName>
        <fullName evidence="2">GTPase-activating protein GYP7</fullName>
    </recommendedName>
    <alternativeName>
        <fullName evidence="3">GAP for YPT7</fullName>
    </alternativeName>
</protein>
<evidence type="ECO:0000259" key="5">
    <source>
        <dbReference type="PROSITE" id="PS50086"/>
    </source>
</evidence>
<feature type="compositionally biased region" description="Low complexity" evidence="4">
    <location>
        <begin position="1017"/>
        <end position="1037"/>
    </location>
</feature>
<evidence type="ECO:0000256" key="2">
    <source>
        <dbReference type="ARBA" id="ARBA00072091"/>
    </source>
</evidence>
<feature type="domain" description="Rab-GAP TBC" evidence="5">
    <location>
        <begin position="713"/>
        <end position="933"/>
    </location>
</feature>
<dbReference type="SMART" id="SM00164">
    <property type="entry name" value="TBC"/>
    <property type="match status" value="1"/>
</dbReference>
<dbReference type="eggNOG" id="KOG2197">
    <property type="taxonomic scope" value="Eukaryota"/>
</dbReference>
<feature type="compositionally biased region" description="Low complexity" evidence="4">
    <location>
        <begin position="546"/>
        <end position="557"/>
    </location>
</feature>
<dbReference type="AlphaFoldDB" id="M2SQF5"/>
<dbReference type="Proteomes" id="UP000016936">
    <property type="component" value="Unassembled WGS sequence"/>
</dbReference>
<gene>
    <name evidence="6" type="ORF">COCHEDRAFT_1159821</name>
</gene>
<dbReference type="Pfam" id="PF14475">
    <property type="entry name" value="Mso1_Sec1_bdg"/>
    <property type="match status" value="1"/>
</dbReference>
<dbReference type="PANTHER" id="PTHR22957">
    <property type="entry name" value="TBC1 DOMAIN FAMILY MEMBER GTPASE-ACTIVATING PROTEIN"/>
    <property type="match status" value="1"/>
</dbReference>
<dbReference type="InterPro" id="IPR000195">
    <property type="entry name" value="Rab-GAP-TBC_dom"/>
</dbReference>
<feature type="region of interest" description="Disordered" evidence="4">
    <location>
        <begin position="531"/>
        <end position="563"/>
    </location>
</feature>
<reference evidence="7" key="2">
    <citation type="journal article" date="2013" name="PLoS Genet.">
        <title>Comparative genome structure, secondary metabolite, and effector coding capacity across Cochliobolus pathogens.</title>
        <authorList>
            <person name="Condon B.J."/>
            <person name="Leng Y."/>
            <person name="Wu D."/>
            <person name="Bushley K.E."/>
            <person name="Ohm R.A."/>
            <person name="Otillar R."/>
            <person name="Martin J."/>
            <person name="Schackwitz W."/>
            <person name="Grimwood J."/>
            <person name="MohdZainudin N."/>
            <person name="Xue C."/>
            <person name="Wang R."/>
            <person name="Manning V.A."/>
            <person name="Dhillon B."/>
            <person name="Tu Z.J."/>
            <person name="Steffenson B.J."/>
            <person name="Salamov A."/>
            <person name="Sun H."/>
            <person name="Lowry S."/>
            <person name="LaButti K."/>
            <person name="Han J."/>
            <person name="Copeland A."/>
            <person name="Lindquist E."/>
            <person name="Barry K."/>
            <person name="Schmutz J."/>
            <person name="Baker S.E."/>
            <person name="Ciuffetti L.M."/>
            <person name="Grigoriev I.V."/>
            <person name="Zhong S."/>
            <person name="Turgeon B.G."/>
        </authorList>
    </citation>
    <scope>NUCLEOTIDE SEQUENCE [LARGE SCALE GENOMIC DNA]</scope>
    <source>
        <strain evidence="7">C5 / ATCC 48332 / race O</strain>
    </source>
</reference>